<keyword evidence="2" id="KW-1185">Reference proteome</keyword>
<reference evidence="1" key="1">
    <citation type="journal article" date="2019" name="bioRxiv">
        <title>The Genome of the Zebra Mussel, Dreissena polymorpha: A Resource for Invasive Species Research.</title>
        <authorList>
            <person name="McCartney M.A."/>
            <person name="Auch B."/>
            <person name="Kono T."/>
            <person name="Mallez S."/>
            <person name="Zhang Y."/>
            <person name="Obille A."/>
            <person name="Becker A."/>
            <person name="Abrahante J.E."/>
            <person name="Garbe J."/>
            <person name="Badalamenti J.P."/>
            <person name="Herman A."/>
            <person name="Mangelson H."/>
            <person name="Liachko I."/>
            <person name="Sullivan S."/>
            <person name="Sone E.D."/>
            <person name="Koren S."/>
            <person name="Silverstein K.A.T."/>
            <person name="Beckman K.B."/>
            <person name="Gohl D.M."/>
        </authorList>
    </citation>
    <scope>NUCLEOTIDE SEQUENCE</scope>
    <source>
        <strain evidence="1">Duluth1</strain>
        <tissue evidence="1">Whole animal</tissue>
    </source>
</reference>
<dbReference type="Proteomes" id="UP000828390">
    <property type="component" value="Unassembled WGS sequence"/>
</dbReference>
<reference evidence="1" key="2">
    <citation type="submission" date="2020-11" db="EMBL/GenBank/DDBJ databases">
        <authorList>
            <person name="McCartney M.A."/>
            <person name="Auch B."/>
            <person name="Kono T."/>
            <person name="Mallez S."/>
            <person name="Becker A."/>
            <person name="Gohl D.M."/>
            <person name="Silverstein K.A.T."/>
            <person name="Koren S."/>
            <person name="Bechman K.B."/>
            <person name="Herman A."/>
            <person name="Abrahante J.E."/>
            <person name="Garbe J."/>
        </authorList>
    </citation>
    <scope>NUCLEOTIDE SEQUENCE</scope>
    <source>
        <strain evidence="1">Duluth1</strain>
        <tissue evidence="1">Whole animal</tissue>
    </source>
</reference>
<organism evidence="1 2">
    <name type="scientific">Dreissena polymorpha</name>
    <name type="common">Zebra mussel</name>
    <name type="synonym">Mytilus polymorpha</name>
    <dbReference type="NCBI Taxonomy" id="45954"/>
    <lineage>
        <taxon>Eukaryota</taxon>
        <taxon>Metazoa</taxon>
        <taxon>Spiralia</taxon>
        <taxon>Lophotrochozoa</taxon>
        <taxon>Mollusca</taxon>
        <taxon>Bivalvia</taxon>
        <taxon>Autobranchia</taxon>
        <taxon>Heteroconchia</taxon>
        <taxon>Euheterodonta</taxon>
        <taxon>Imparidentia</taxon>
        <taxon>Neoheterodontei</taxon>
        <taxon>Myida</taxon>
        <taxon>Dreissenoidea</taxon>
        <taxon>Dreissenidae</taxon>
        <taxon>Dreissena</taxon>
    </lineage>
</organism>
<name>A0A9D4LTL3_DREPO</name>
<comment type="caution">
    <text evidence="1">The sequence shown here is derived from an EMBL/GenBank/DDBJ whole genome shotgun (WGS) entry which is preliminary data.</text>
</comment>
<dbReference type="EMBL" id="JAIWYP010000002">
    <property type="protein sequence ID" value="KAH3863539.1"/>
    <property type="molecule type" value="Genomic_DNA"/>
</dbReference>
<gene>
    <name evidence="1" type="ORF">DPMN_026529</name>
</gene>
<evidence type="ECO:0000313" key="1">
    <source>
        <dbReference type="EMBL" id="KAH3863539.1"/>
    </source>
</evidence>
<evidence type="ECO:0000313" key="2">
    <source>
        <dbReference type="Proteomes" id="UP000828390"/>
    </source>
</evidence>
<protein>
    <submittedName>
        <fullName evidence="1">Uncharacterized protein</fullName>
    </submittedName>
</protein>
<sequence length="75" mass="8940">MLTDGNHLKSKVDFILDEIFNTMTSMMLHMREIIYVIYNRLPTDMLCMPAEGWPRLFEYWLRVELGPASTKNWTI</sequence>
<proteinExistence type="predicted"/>
<accession>A0A9D4LTL3</accession>
<dbReference type="AlphaFoldDB" id="A0A9D4LTL3"/>